<reference evidence="2 3" key="1">
    <citation type="submission" date="2021-04" db="EMBL/GenBank/DDBJ databases">
        <title>Complete genome sequence of Stygiolobus sp. KN-1.</title>
        <authorList>
            <person name="Nakamura K."/>
            <person name="Sakai H."/>
            <person name="Kurosawa N."/>
        </authorList>
    </citation>
    <scope>NUCLEOTIDE SEQUENCE [LARGE SCALE GENOMIC DNA]</scope>
    <source>
        <strain evidence="2 3">KN-1</strain>
    </source>
</reference>
<proteinExistence type="predicted"/>
<keyword evidence="3" id="KW-1185">Reference proteome</keyword>
<feature type="transmembrane region" description="Helical" evidence="1">
    <location>
        <begin position="18"/>
        <end position="37"/>
    </location>
</feature>
<accession>A0A8D5ZK30</accession>
<sequence>MIKVKAYNSLTIYVKKSFLIIGIVFIIVSFIFLYLHYSLTSDTFKKGIIVLNRGESRSLDINYQNFIFEYKDNISKPLKVVPINAQIINTSYRNGTYYLIGNSFYGSKIIIENNYTEGVLIGFVILDNSPDLLVYSLSLMFFIVSLIAGGVIAGISFLFKDSDTEVS</sequence>
<keyword evidence="1" id="KW-1133">Transmembrane helix</keyword>
<keyword evidence="1" id="KW-0472">Membrane</keyword>
<evidence type="ECO:0000313" key="2">
    <source>
        <dbReference type="EMBL" id="BCU70950.1"/>
    </source>
</evidence>
<evidence type="ECO:0000313" key="3">
    <source>
        <dbReference type="Proteomes" id="UP000825123"/>
    </source>
</evidence>
<gene>
    <name evidence="2" type="ORF">KN1_22470</name>
</gene>
<protein>
    <submittedName>
        <fullName evidence="2">Uncharacterized protein</fullName>
    </submittedName>
</protein>
<keyword evidence="1" id="KW-0812">Transmembrane</keyword>
<dbReference type="AlphaFoldDB" id="A0A8D5ZK30"/>
<dbReference type="KEGG" id="csty:KN1_22470"/>
<evidence type="ECO:0000256" key="1">
    <source>
        <dbReference type="SAM" id="Phobius"/>
    </source>
</evidence>
<dbReference type="Proteomes" id="UP000825123">
    <property type="component" value="Chromosome"/>
</dbReference>
<dbReference type="EMBL" id="AP024597">
    <property type="protein sequence ID" value="BCU70950.1"/>
    <property type="molecule type" value="Genomic_DNA"/>
</dbReference>
<name>A0A8D5ZK30_9CREN</name>
<feature type="transmembrane region" description="Helical" evidence="1">
    <location>
        <begin position="132"/>
        <end position="159"/>
    </location>
</feature>
<organism evidence="2 3">
    <name type="scientific">Stygiolobus caldivivus</name>
    <dbReference type="NCBI Taxonomy" id="2824673"/>
    <lineage>
        <taxon>Archaea</taxon>
        <taxon>Thermoproteota</taxon>
        <taxon>Thermoprotei</taxon>
        <taxon>Sulfolobales</taxon>
        <taxon>Sulfolobaceae</taxon>
        <taxon>Stygiolobus</taxon>
    </lineage>
</organism>